<protein>
    <recommendedName>
        <fullName evidence="3">Probable glycine dehydrogenase (decarboxylating) subunit 1</fullName>
        <ecNumber evidence="3">1.4.4.2</ecNumber>
    </recommendedName>
    <alternativeName>
        <fullName evidence="3">Glycine cleavage system P-protein subunit 1</fullName>
    </alternativeName>
    <alternativeName>
        <fullName evidence="3">Glycine decarboxylase subunit 1</fullName>
    </alternativeName>
    <alternativeName>
        <fullName evidence="3">Glycine dehydrogenase (aminomethyl-transferring) subunit 1</fullName>
    </alternativeName>
</protein>
<dbReference type="AlphaFoldDB" id="A0A5E4LUQ6"/>
<dbReference type="Gene3D" id="3.90.1150.10">
    <property type="entry name" value="Aspartate Aminotransferase, domain 1"/>
    <property type="match status" value="1"/>
</dbReference>
<dbReference type="EC" id="1.4.4.2" evidence="3"/>
<gene>
    <name evidence="3 5" type="primary">gcvPA</name>
    <name evidence="5" type="ORF">LFW2832_00534</name>
</gene>
<dbReference type="CDD" id="cd00613">
    <property type="entry name" value="GDC-P"/>
    <property type="match status" value="1"/>
</dbReference>
<dbReference type="HAMAP" id="MF_00712">
    <property type="entry name" value="GcvPA"/>
    <property type="match status" value="1"/>
</dbReference>
<evidence type="ECO:0000313" key="5">
    <source>
        <dbReference type="EMBL" id="VVC03792.1"/>
    </source>
</evidence>
<dbReference type="Pfam" id="PF02347">
    <property type="entry name" value="GDC-P"/>
    <property type="match status" value="1"/>
</dbReference>
<dbReference type="Gene3D" id="3.40.640.10">
    <property type="entry name" value="Type I PLP-dependent aspartate aminotransferase-like (Major domain)"/>
    <property type="match status" value="1"/>
</dbReference>
<evidence type="ECO:0000256" key="1">
    <source>
        <dbReference type="ARBA" id="ARBA00023002"/>
    </source>
</evidence>
<dbReference type="PANTHER" id="PTHR42806">
    <property type="entry name" value="GLYCINE CLEAVAGE SYSTEM P-PROTEIN"/>
    <property type="match status" value="1"/>
</dbReference>
<dbReference type="InterPro" id="IPR015421">
    <property type="entry name" value="PyrdxlP-dep_Trfase_major"/>
</dbReference>
<dbReference type="InterPro" id="IPR023010">
    <property type="entry name" value="GcvPA"/>
</dbReference>
<evidence type="ECO:0000259" key="4">
    <source>
        <dbReference type="Pfam" id="PF02347"/>
    </source>
</evidence>
<accession>A0A5E4LUQ6</accession>
<dbReference type="SUPFAM" id="SSF53383">
    <property type="entry name" value="PLP-dependent transferases"/>
    <property type="match status" value="1"/>
</dbReference>
<dbReference type="GO" id="GO:0004375">
    <property type="term" value="F:glycine dehydrogenase (decarboxylating) activity"/>
    <property type="evidence" value="ECO:0007669"/>
    <property type="project" value="UniProtKB-EC"/>
</dbReference>
<evidence type="ECO:0000256" key="2">
    <source>
        <dbReference type="ARBA" id="ARBA00049026"/>
    </source>
</evidence>
<dbReference type="Proteomes" id="UP000789941">
    <property type="component" value="Unassembled WGS sequence"/>
</dbReference>
<proteinExistence type="inferred from homology"/>
<dbReference type="NCBIfam" id="NF001696">
    <property type="entry name" value="PRK00451.1"/>
    <property type="match status" value="1"/>
</dbReference>
<dbReference type="EMBL" id="CABMJJ010000009">
    <property type="protein sequence ID" value="VVC03792.1"/>
    <property type="molecule type" value="Genomic_DNA"/>
</dbReference>
<organism evidence="5 6">
    <name type="scientific">Candidatus Bilamarchaeum dharawalense</name>
    <dbReference type="NCBI Taxonomy" id="2885759"/>
    <lineage>
        <taxon>Archaea</taxon>
        <taxon>Candidatus Micrarchaeota</taxon>
        <taxon>Candidatus Micrarchaeia</taxon>
        <taxon>Candidatus Anstonellales</taxon>
        <taxon>Candidatus Bilamarchaeaceae</taxon>
        <taxon>Candidatus Bilamarchaeum</taxon>
    </lineage>
</organism>
<comment type="caution">
    <text evidence="5">The sequence shown here is derived from an EMBL/GenBank/DDBJ whole genome shotgun (WGS) entry which is preliminary data.</text>
</comment>
<evidence type="ECO:0000313" key="6">
    <source>
        <dbReference type="Proteomes" id="UP000789941"/>
    </source>
</evidence>
<sequence>MDFVPHTRKDIEGMLKEVGVNSLDDLFRDIPDNIKIKGGLKIPASLDEKSVSDLVGGLSKKNVNSKQYVSFLGGGCYNHFIPSAVAHLVYRSEFYTAYTPYQPEMSQGILQAIFEFQTYMARLTGMDLANASMYCGASALAEAMMMAKNHTNRKKIVISKAVNPEYRQVVQTYATANELEVVEIKVGNDLATDFSEAVDDKTACVIVQYPNFFGTIEDLEKISALAHSKGAVAIASVQEMYSLGMLRPPGELGMDIAACEAQSFGNPISFGGPHLGVIACKTDLMRRIPGRLVGKTTDSEGKEGYILTLQAREQHIRREKASSNICSNEALCALAATIHLSMLGKSGLQKASEICAKNATYAKKRFEGLKLHLLNQNIYNEFCVEIPNADKVFEKLVEKKFIPGIKLWKYYPEMKNGLLISFTEMNTKKEMDEFFSALEGSL</sequence>
<dbReference type="InterPro" id="IPR015422">
    <property type="entry name" value="PyrdxlP-dep_Trfase_small"/>
</dbReference>
<name>A0A5E4LUQ6_9ARCH</name>
<dbReference type="GO" id="GO:0019464">
    <property type="term" value="P:glycine decarboxylation via glycine cleavage system"/>
    <property type="evidence" value="ECO:0007669"/>
    <property type="project" value="UniProtKB-UniRule"/>
</dbReference>
<feature type="domain" description="Glycine cleavage system P-protein N-terminal" evidence="4">
    <location>
        <begin position="3"/>
        <end position="437"/>
    </location>
</feature>
<keyword evidence="1 3" id="KW-0560">Oxidoreductase</keyword>
<comment type="catalytic activity">
    <reaction evidence="2 3">
        <text>N(6)-[(R)-lipoyl]-L-lysyl-[glycine-cleavage complex H protein] + glycine + H(+) = N(6)-[(R)-S(8)-aminomethyldihydrolipoyl]-L-lysyl-[glycine-cleavage complex H protein] + CO2</text>
        <dbReference type="Rhea" id="RHEA:24304"/>
        <dbReference type="Rhea" id="RHEA-COMP:10494"/>
        <dbReference type="Rhea" id="RHEA-COMP:10495"/>
        <dbReference type="ChEBI" id="CHEBI:15378"/>
        <dbReference type="ChEBI" id="CHEBI:16526"/>
        <dbReference type="ChEBI" id="CHEBI:57305"/>
        <dbReference type="ChEBI" id="CHEBI:83099"/>
        <dbReference type="ChEBI" id="CHEBI:83143"/>
        <dbReference type="EC" id="1.4.4.2"/>
    </reaction>
</comment>
<dbReference type="PIRSF" id="PIRSF006815">
    <property type="entry name" value="GcvPA"/>
    <property type="match status" value="1"/>
</dbReference>
<reference evidence="5 6" key="1">
    <citation type="submission" date="2019-08" db="EMBL/GenBank/DDBJ databases">
        <authorList>
            <person name="Vazquez-Campos X."/>
        </authorList>
    </citation>
    <scope>NUCLEOTIDE SEQUENCE [LARGE SCALE GENOMIC DNA]</scope>
    <source>
        <strain evidence="5">LFW-283_2</strain>
    </source>
</reference>
<dbReference type="PANTHER" id="PTHR42806:SF1">
    <property type="entry name" value="GLYCINE DEHYDROGENASE (DECARBOXYLATING)"/>
    <property type="match status" value="1"/>
</dbReference>
<dbReference type="InterPro" id="IPR020581">
    <property type="entry name" value="GDC_P"/>
</dbReference>
<comment type="subunit">
    <text evidence="3">The glycine cleavage system is composed of four proteins: P, T, L and H. In this organism, the P 'protein' is a heterodimer of two subunits.</text>
</comment>
<dbReference type="InterPro" id="IPR015424">
    <property type="entry name" value="PyrdxlP-dep_Trfase"/>
</dbReference>
<comment type="similarity">
    <text evidence="3">Belongs to the GcvP family. N-terminal subunit subfamily.</text>
</comment>
<dbReference type="GO" id="GO:0009116">
    <property type="term" value="P:nucleoside metabolic process"/>
    <property type="evidence" value="ECO:0007669"/>
    <property type="project" value="InterPro"/>
</dbReference>
<comment type="function">
    <text evidence="3">The glycine cleavage system catalyzes the degradation of glycine. The P protein binds the alpha-amino group of glycine through its pyridoxal phosphate cofactor; CO(2) is released and the remaining methylamine moiety is then transferred to the lipoamide cofactor of the H protein.</text>
</comment>
<dbReference type="InterPro" id="IPR049315">
    <property type="entry name" value="GDC-P_N"/>
</dbReference>
<evidence type="ECO:0000256" key="3">
    <source>
        <dbReference type="HAMAP-Rule" id="MF_00712"/>
    </source>
</evidence>